<protein>
    <recommendedName>
        <fullName evidence="7">LRRCT domain-containing protein</fullName>
    </recommendedName>
</protein>
<dbReference type="OrthoDB" id="1600340at2759"/>
<sequence length="359" mass="40579">MDNNALKDWRAEILQGNKNLKVLQLRRNDLQHFDWASIADLTQLRHLDLQENYVANLTGQPLDLHELKSLNLRGNVLVDFPTDTCSNLVRLEYLDLGNNKIPVVPECLQSHLGALQFLALDGNKISTVEGAAFTGLATLHTLVISNLADLKRVDRAALKGVSELQVFRCADNKQLESVDKTLFFMGEEKMQNDWKFKIIDLSGNGFKKIPNDLLPWTLLEFVDLQHNPWDCSCDAQWMVDSLLPTLYKINSSMLEEFRCATPAHLAPRRLVNWLNHDDKPFCKEPPGPETQVALLQSGSSQGMLIALTVIACVALALLVVGFVLQRRYDRQRRALATKMGRCRRPRNGDVRLTNPKFGI</sequence>
<evidence type="ECO:0000313" key="6">
    <source>
        <dbReference type="Proteomes" id="UP000494165"/>
    </source>
</evidence>
<keyword evidence="4" id="KW-1133">Transmembrane helix</keyword>
<dbReference type="Proteomes" id="UP000494165">
    <property type="component" value="Unassembled WGS sequence"/>
</dbReference>
<evidence type="ECO:0000256" key="4">
    <source>
        <dbReference type="SAM" id="Phobius"/>
    </source>
</evidence>
<evidence type="ECO:0000313" key="5">
    <source>
        <dbReference type="EMBL" id="CAB3378742.1"/>
    </source>
</evidence>
<evidence type="ECO:0000256" key="3">
    <source>
        <dbReference type="ARBA" id="ARBA00022737"/>
    </source>
</evidence>
<name>A0A8S1DFU7_9INSE</name>
<dbReference type="Gene3D" id="3.80.10.10">
    <property type="entry name" value="Ribonuclease Inhibitor"/>
    <property type="match status" value="2"/>
</dbReference>
<dbReference type="InterPro" id="IPR001611">
    <property type="entry name" value="Leu-rich_rpt"/>
</dbReference>
<reference evidence="5 6" key="1">
    <citation type="submission" date="2020-04" db="EMBL/GenBank/DDBJ databases">
        <authorList>
            <person name="Alioto T."/>
            <person name="Alioto T."/>
            <person name="Gomez Garrido J."/>
        </authorList>
    </citation>
    <scope>NUCLEOTIDE SEQUENCE [LARGE SCALE GENOMIC DNA]</scope>
</reference>
<keyword evidence="6" id="KW-1185">Reference proteome</keyword>
<comment type="caution">
    <text evidence="5">The sequence shown here is derived from an EMBL/GenBank/DDBJ whole genome shotgun (WGS) entry which is preliminary data.</text>
</comment>
<dbReference type="InterPro" id="IPR032675">
    <property type="entry name" value="LRR_dom_sf"/>
</dbReference>
<dbReference type="SMART" id="SM00369">
    <property type="entry name" value="LRR_TYP"/>
    <property type="match status" value="4"/>
</dbReference>
<dbReference type="InterPro" id="IPR003591">
    <property type="entry name" value="Leu-rich_rpt_typical-subtyp"/>
</dbReference>
<keyword evidence="3" id="KW-0677">Repeat</keyword>
<accession>A0A8S1DFU7</accession>
<dbReference type="PANTHER" id="PTHR24373">
    <property type="entry name" value="SLIT RELATED LEUCINE-RICH REPEAT NEURONAL PROTEIN"/>
    <property type="match status" value="1"/>
</dbReference>
<keyword evidence="2" id="KW-0732">Signal</keyword>
<keyword evidence="4" id="KW-0812">Transmembrane</keyword>
<keyword evidence="1" id="KW-0433">Leucine-rich repeat</keyword>
<dbReference type="SUPFAM" id="SSF52058">
    <property type="entry name" value="L domain-like"/>
    <property type="match status" value="1"/>
</dbReference>
<dbReference type="EMBL" id="CADEPI010000171">
    <property type="protein sequence ID" value="CAB3378742.1"/>
    <property type="molecule type" value="Genomic_DNA"/>
</dbReference>
<dbReference type="PANTHER" id="PTHR24373:SF392">
    <property type="entry name" value="NEPHROCAN"/>
    <property type="match status" value="1"/>
</dbReference>
<keyword evidence="4" id="KW-0472">Membrane</keyword>
<dbReference type="AlphaFoldDB" id="A0A8S1DFU7"/>
<proteinExistence type="predicted"/>
<evidence type="ECO:0000256" key="1">
    <source>
        <dbReference type="ARBA" id="ARBA00022614"/>
    </source>
</evidence>
<dbReference type="Pfam" id="PF13855">
    <property type="entry name" value="LRR_8"/>
    <property type="match status" value="2"/>
</dbReference>
<feature type="transmembrane region" description="Helical" evidence="4">
    <location>
        <begin position="303"/>
        <end position="324"/>
    </location>
</feature>
<gene>
    <name evidence="5" type="ORF">CLODIP_2_CD11991</name>
</gene>
<evidence type="ECO:0000256" key="2">
    <source>
        <dbReference type="ARBA" id="ARBA00022729"/>
    </source>
</evidence>
<dbReference type="InterPro" id="IPR050328">
    <property type="entry name" value="Dev_Immune_Receptor"/>
</dbReference>
<evidence type="ECO:0008006" key="7">
    <source>
        <dbReference type="Google" id="ProtNLM"/>
    </source>
</evidence>
<organism evidence="5 6">
    <name type="scientific">Cloeon dipterum</name>
    <dbReference type="NCBI Taxonomy" id="197152"/>
    <lineage>
        <taxon>Eukaryota</taxon>
        <taxon>Metazoa</taxon>
        <taxon>Ecdysozoa</taxon>
        <taxon>Arthropoda</taxon>
        <taxon>Hexapoda</taxon>
        <taxon>Insecta</taxon>
        <taxon>Pterygota</taxon>
        <taxon>Palaeoptera</taxon>
        <taxon>Ephemeroptera</taxon>
        <taxon>Pisciforma</taxon>
        <taxon>Baetidae</taxon>
        <taxon>Cloeon</taxon>
    </lineage>
</organism>